<keyword evidence="6" id="KW-1185">Reference proteome</keyword>
<comment type="caution">
    <text evidence="5">The sequence shown here is derived from an EMBL/GenBank/DDBJ whole genome shotgun (WGS) entry which is preliminary data.</text>
</comment>
<evidence type="ECO:0000256" key="4">
    <source>
        <dbReference type="SAM" id="Phobius"/>
    </source>
</evidence>
<evidence type="ECO:0000313" key="6">
    <source>
        <dbReference type="Proteomes" id="UP000290649"/>
    </source>
</evidence>
<dbReference type="Pfam" id="PF00515">
    <property type="entry name" value="TPR_1"/>
    <property type="match status" value="1"/>
</dbReference>
<reference evidence="5 6" key="1">
    <citation type="journal article" date="2019" name="Int. J. Syst. Evol. Microbiol.">
        <title>Anaerobacillus alkaliphilus sp. nov., a novel alkaliphilic and moderately halophilic bacterium.</title>
        <authorList>
            <person name="Borsodi A.K."/>
            <person name="Aszalos J.M."/>
            <person name="Bihari P."/>
            <person name="Nagy I."/>
            <person name="Schumann P."/>
            <person name="Sproer C."/>
            <person name="Kovacs A.L."/>
            <person name="Boka K."/>
            <person name="Dobosy P."/>
            <person name="Ovari M."/>
            <person name="Szili-Kovacs T."/>
            <person name="Toth E."/>
        </authorList>
    </citation>
    <scope>NUCLEOTIDE SEQUENCE [LARGE SCALE GENOMIC DNA]</scope>
    <source>
        <strain evidence="5 6">B16-10</strain>
    </source>
</reference>
<protein>
    <submittedName>
        <fullName evidence="5">Tetratricopeptide repeat protein</fullName>
    </submittedName>
</protein>
<proteinExistence type="predicted"/>
<name>A0A4Q0VTT0_9BACI</name>
<dbReference type="InterPro" id="IPR011990">
    <property type="entry name" value="TPR-like_helical_dom_sf"/>
</dbReference>
<dbReference type="InterPro" id="IPR051685">
    <property type="entry name" value="Ycf3/AcsC/BcsC/TPR_MFPF"/>
</dbReference>
<feature type="transmembrane region" description="Helical" evidence="4">
    <location>
        <begin position="54"/>
        <end position="77"/>
    </location>
</feature>
<dbReference type="Pfam" id="PF13414">
    <property type="entry name" value="TPR_11"/>
    <property type="match status" value="1"/>
</dbReference>
<dbReference type="SMART" id="SM00028">
    <property type="entry name" value="TPR"/>
    <property type="match status" value="4"/>
</dbReference>
<feature type="repeat" description="TPR" evidence="3">
    <location>
        <begin position="137"/>
        <end position="170"/>
    </location>
</feature>
<keyword evidence="4" id="KW-1133">Transmembrane helix</keyword>
<keyword evidence="4" id="KW-0812">Transmembrane</keyword>
<accession>A0A4Q0VTT0</accession>
<evidence type="ECO:0000256" key="2">
    <source>
        <dbReference type="ARBA" id="ARBA00022803"/>
    </source>
</evidence>
<evidence type="ECO:0000313" key="5">
    <source>
        <dbReference type="EMBL" id="RXJ01679.1"/>
    </source>
</evidence>
<dbReference type="InterPro" id="IPR019734">
    <property type="entry name" value="TPR_rpt"/>
</dbReference>
<dbReference type="PROSITE" id="PS50005">
    <property type="entry name" value="TPR"/>
    <property type="match status" value="3"/>
</dbReference>
<keyword evidence="1" id="KW-0677">Repeat</keyword>
<dbReference type="Gene3D" id="1.25.40.10">
    <property type="entry name" value="Tetratricopeptide repeat domain"/>
    <property type="match status" value="1"/>
</dbReference>
<evidence type="ECO:0000256" key="3">
    <source>
        <dbReference type="PROSITE-ProRule" id="PRU00339"/>
    </source>
</evidence>
<sequence length="257" mass="30047">MEPNKEKPKSLAKQMEEELNQAYLREKGERRNASREEELTVFKSKKKFTKIQSIVLLTITLFFSTGGGFALGHFHFWNSAEMKRVNEQLEYYQERVRINPSNLEDRIVLGYTHYLKGNNNHAVNEFKFVLQQDDQYYDAYYNLGLVYLEEKKYYEALSMFNKTVEIAPRDFKGHVQKGIAYRHLNMYEEAISSLIEATKLAPANADIIYQIGLVAEEQGDYENAIEIYKNALQYDPLFTYALDGLERLEKMNVKVGE</sequence>
<dbReference type="EMBL" id="QOUX01000032">
    <property type="protein sequence ID" value="RXJ01679.1"/>
    <property type="molecule type" value="Genomic_DNA"/>
</dbReference>
<dbReference type="OrthoDB" id="9793831at2"/>
<feature type="repeat" description="TPR" evidence="3">
    <location>
        <begin position="205"/>
        <end position="238"/>
    </location>
</feature>
<evidence type="ECO:0000256" key="1">
    <source>
        <dbReference type="ARBA" id="ARBA00022737"/>
    </source>
</evidence>
<keyword evidence="4" id="KW-0472">Membrane</keyword>
<gene>
    <name evidence="5" type="ORF">DS745_09375</name>
</gene>
<keyword evidence="2 3" id="KW-0802">TPR repeat</keyword>
<organism evidence="5 6">
    <name type="scientific">Anaerobacillus alkaliphilus</name>
    <dbReference type="NCBI Taxonomy" id="1548597"/>
    <lineage>
        <taxon>Bacteria</taxon>
        <taxon>Bacillati</taxon>
        <taxon>Bacillota</taxon>
        <taxon>Bacilli</taxon>
        <taxon>Bacillales</taxon>
        <taxon>Bacillaceae</taxon>
        <taxon>Anaerobacillus</taxon>
    </lineage>
</organism>
<dbReference type="PANTHER" id="PTHR44943:SF8">
    <property type="entry name" value="TPR REPEAT-CONTAINING PROTEIN MJ0263"/>
    <property type="match status" value="1"/>
</dbReference>
<dbReference type="PANTHER" id="PTHR44943">
    <property type="entry name" value="CELLULOSE SYNTHASE OPERON PROTEIN C"/>
    <property type="match status" value="1"/>
</dbReference>
<dbReference type="Proteomes" id="UP000290649">
    <property type="component" value="Unassembled WGS sequence"/>
</dbReference>
<dbReference type="AlphaFoldDB" id="A0A4Q0VTT0"/>
<dbReference type="RefSeq" id="WP_129077980.1">
    <property type="nucleotide sequence ID" value="NZ_QOUX01000032.1"/>
</dbReference>
<dbReference type="SUPFAM" id="SSF48452">
    <property type="entry name" value="TPR-like"/>
    <property type="match status" value="1"/>
</dbReference>
<dbReference type="PROSITE" id="PS50293">
    <property type="entry name" value="TPR_REGION"/>
    <property type="match status" value="2"/>
</dbReference>
<feature type="repeat" description="TPR" evidence="3">
    <location>
        <begin position="171"/>
        <end position="204"/>
    </location>
</feature>